<evidence type="ECO:0000313" key="4">
    <source>
        <dbReference type="Proteomes" id="UP000321621"/>
    </source>
</evidence>
<dbReference type="EMBL" id="VNWK01000005">
    <property type="protein sequence ID" value="TXK01631.1"/>
    <property type="molecule type" value="Genomic_DNA"/>
</dbReference>
<evidence type="ECO:0000313" key="1">
    <source>
        <dbReference type="EMBL" id="RIV47542.1"/>
    </source>
</evidence>
<sequence length="86" mass="9429">MTILLYGTAKEIVGSPTLSVPTSSITGKKLPNTVGELKAFLANTYPELKKLTSMAVAVNHNYAKDHEIINSYDEVALIPPPERVWM</sequence>
<dbReference type="InterPro" id="IPR012675">
    <property type="entry name" value="Beta-grasp_dom_sf"/>
</dbReference>
<protein>
    <submittedName>
        <fullName evidence="1">MoaD/ThiS family protein</fullName>
    </submittedName>
</protein>
<keyword evidence="4" id="KW-1185">Reference proteome</keyword>
<dbReference type="Proteomes" id="UP000266691">
    <property type="component" value="Unassembled WGS sequence"/>
</dbReference>
<dbReference type="Pfam" id="PF02597">
    <property type="entry name" value="ThiS"/>
    <property type="match status" value="1"/>
</dbReference>
<dbReference type="SUPFAM" id="SSF54285">
    <property type="entry name" value="MoaD/ThiS"/>
    <property type="match status" value="1"/>
</dbReference>
<dbReference type="OrthoDB" id="598356at2"/>
<dbReference type="CDD" id="cd00754">
    <property type="entry name" value="Ubl_MoaD"/>
    <property type="match status" value="1"/>
</dbReference>
<dbReference type="RefSeq" id="WP_119645499.1">
    <property type="nucleotide sequence ID" value="NZ_QXFI01000005.1"/>
</dbReference>
<gene>
    <name evidence="1" type="ORF">D2V05_00115</name>
    <name evidence="2" type="ORF">FQ017_00110</name>
</gene>
<reference evidence="1 3" key="1">
    <citation type="submission" date="2018-08" db="EMBL/GenBank/DDBJ databases">
        <title>Proposal of Muricauda 72 sp.nov. and Muricauda NH166 sp.nov., isolated from seawater.</title>
        <authorList>
            <person name="Cheng H."/>
            <person name="Wu Y.-H."/>
            <person name="Guo L.-L."/>
            <person name="Xu X.-W."/>
        </authorList>
    </citation>
    <scope>NUCLEOTIDE SEQUENCE [LARGE SCALE GENOMIC DNA]</scope>
    <source>
        <strain evidence="1 3">72</strain>
    </source>
</reference>
<organism evidence="1 3">
    <name type="scientific">Flagellimonas pelagia</name>
    <dbReference type="NCBI Taxonomy" id="2306998"/>
    <lineage>
        <taxon>Bacteria</taxon>
        <taxon>Pseudomonadati</taxon>
        <taxon>Bacteroidota</taxon>
        <taxon>Flavobacteriia</taxon>
        <taxon>Flavobacteriales</taxon>
        <taxon>Flavobacteriaceae</taxon>
        <taxon>Flagellimonas</taxon>
    </lineage>
</organism>
<dbReference type="EMBL" id="QXFI01000005">
    <property type="protein sequence ID" value="RIV47542.1"/>
    <property type="molecule type" value="Genomic_DNA"/>
</dbReference>
<dbReference type="Gene3D" id="3.10.20.30">
    <property type="match status" value="1"/>
</dbReference>
<comment type="caution">
    <text evidence="1">The sequence shown here is derived from an EMBL/GenBank/DDBJ whole genome shotgun (WGS) entry which is preliminary data.</text>
</comment>
<dbReference type="AlphaFoldDB" id="A0A3A1NQB3"/>
<dbReference type="Proteomes" id="UP000321621">
    <property type="component" value="Unassembled WGS sequence"/>
</dbReference>
<dbReference type="InterPro" id="IPR003749">
    <property type="entry name" value="ThiS/MoaD-like"/>
</dbReference>
<proteinExistence type="predicted"/>
<name>A0A3A1NQB3_9FLAO</name>
<dbReference type="InterPro" id="IPR016155">
    <property type="entry name" value="Mopterin_synth/thiamin_S_b"/>
</dbReference>
<evidence type="ECO:0000313" key="3">
    <source>
        <dbReference type="Proteomes" id="UP000266691"/>
    </source>
</evidence>
<reference evidence="2 4" key="2">
    <citation type="submission" date="2019-07" db="EMBL/GenBank/DDBJ databases">
        <title>Draft genome of two Muricauda strains isolated from deep sea.</title>
        <authorList>
            <person name="Sun C."/>
        </authorList>
    </citation>
    <scope>NUCLEOTIDE SEQUENCE [LARGE SCALE GENOMIC DNA]</scope>
    <source>
        <strain evidence="2 4">72</strain>
    </source>
</reference>
<evidence type="ECO:0000313" key="2">
    <source>
        <dbReference type="EMBL" id="TXK01631.1"/>
    </source>
</evidence>
<accession>A0A3A1NQB3</accession>